<reference evidence="1 2" key="1">
    <citation type="journal article" date="2020" name="Mol. Plant">
        <title>The Chromosome-Based Rubber Tree Genome Provides New Insights into Spurge Genome Evolution and Rubber Biosynthesis.</title>
        <authorList>
            <person name="Liu J."/>
            <person name="Shi C."/>
            <person name="Shi C.C."/>
            <person name="Li W."/>
            <person name="Zhang Q.J."/>
            <person name="Zhang Y."/>
            <person name="Li K."/>
            <person name="Lu H.F."/>
            <person name="Shi C."/>
            <person name="Zhu S.T."/>
            <person name="Xiao Z.Y."/>
            <person name="Nan H."/>
            <person name="Yue Y."/>
            <person name="Zhu X.G."/>
            <person name="Wu Y."/>
            <person name="Hong X.N."/>
            <person name="Fan G.Y."/>
            <person name="Tong Y."/>
            <person name="Zhang D."/>
            <person name="Mao C.L."/>
            <person name="Liu Y.L."/>
            <person name="Hao S.J."/>
            <person name="Liu W.Q."/>
            <person name="Lv M.Q."/>
            <person name="Zhang H.B."/>
            <person name="Liu Y."/>
            <person name="Hu-Tang G.R."/>
            <person name="Wang J.P."/>
            <person name="Wang J.H."/>
            <person name="Sun Y.H."/>
            <person name="Ni S.B."/>
            <person name="Chen W.B."/>
            <person name="Zhang X.C."/>
            <person name="Jiao Y.N."/>
            <person name="Eichler E.E."/>
            <person name="Li G.H."/>
            <person name="Liu X."/>
            <person name="Gao L.Z."/>
        </authorList>
    </citation>
    <scope>NUCLEOTIDE SEQUENCE [LARGE SCALE GENOMIC DNA]</scope>
    <source>
        <strain evidence="2">cv. GT1</strain>
        <tissue evidence="1">Leaf</tissue>
    </source>
</reference>
<comment type="caution">
    <text evidence="1">The sequence shown here is derived from an EMBL/GenBank/DDBJ whole genome shotgun (WGS) entry which is preliminary data.</text>
</comment>
<name>A0A6A6LZ54_HEVBR</name>
<dbReference type="AlphaFoldDB" id="A0A6A6LZ54"/>
<sequence>MLLLTDSSSASAKTIAVDVEKTRLHVLMVEECCSNNDFIRSYYNQNGFKEHKVDMENSPNEDVSSSSGRASISNEFGLSNAYQEDGIKGAQSDDASKNVDFSNTIGDGCCAFELQMLPLRPIPPVQISALNIEEFESTQILLAFPPPCDDILISAVNPSRPCSPSGLIFVDPVRTSSLTSLRLLSKPEENDKKESPSINSNLPLSHFKASRLIKQRSKARRQLIDILDLYPKLRRGDKVRTKELFKKSFIASGSEIKRMNNILREALPTHLFVPSELEITNVDVSLLPEAKAALTIQDGKEFGFIYEGDESLLVKHLTHRINNDISLCEQEN</sequence>
<proteinExistence type="predicted"/>
<accession>A0A6A6LZ54</accession>
<keyword evidence="2" id="KW-1185">Reference proteome</keyword>
<evidence type="ECO:0000313" key="1">
    <source>
        <dbReference type="EMBL" id="KAF2305655.1"/>
    </source>
</evidence>
<dbReference type="EMBL" id="JAAGAX010000008">
    <property type="protein sequence ID" value="KAF2305655.1"/>
    <property type="molecule type" value="Genomic_DNA"/>
</dbReference>
<organism evidence="1 2">
    <name type="scientific">Hevea brasiliensis</name>
    <name type="common">Para rubber tree</name>
    <name type="synonym">Siphonia brasiliensis</name>
    <dbReference type="NCBI Taxonomy" id="3981"/>
    <lineage>
        <taxon>Eukaryota</taxon>
        <taxon>Viridiplantae</taxon>
        <taxon>Streptophyta</taxon>
        <taxon>Embryophyta</taxon>
        <taxon>Tracheophyta</taxon>
        <taxon>Spermatophyta</taxon>
        <taxon>Magnoliopsida</taxon>
        <taxon>eudicotyledons</taxon>
        <taxon>Gunneridae</taxon>
        <taxon>Pentapetalae</taxon>
        <taxon>rosids</taxon>
        <taxon>fabids</taxon>
        <taxon>Malpighiales</taxon>
        <taxon>Euphorbiaceae</taxon>
        <taxon>Crotonoideae</taxon>
        <taxon>Micrandreae</taxon>
        <taxon>Hevea</taxon>
    </lineage>
</organism>
<evidence type="ECO:0000313" key="2">
    <source>
        <dbReference type="Proteomes" id="UP000467840"/>
    </source>
</evidence>
<gene>
    <name evidence="1" type="ORF">GH714_007299</name>
</gene>
<protein>
    <submittedName>
        <fullName evidence="1">Uncharacterized protein</fullName>
    </submittedName>
</protein>
<dbReference type="Proteomes" id="UP000467840">
    <property type="component" value="Chromosome 9"/>
</dbReference>